<dbReference type="EMBL" id="CM042032">
    <property type="protein sequence ID" value="KAI3776667.1"/>
    <property type="molecule type" value="Genomic_DNA"/>
</dbReference>
<dbReference type="Proteomes" id="UP001056120">
    <property type="component" value="Linkage Group LG15"/>
</dbReference>
<reference evidence="2" key="1">
    <citation type="journal article" date="2022" name="Mol. Ecol. Resour.">
        <title>The genomes of chicory, endive, great burdock and yacon provide insights into Asteraceae palaeo-polyploidization history and plant inulin production.</title>
        <authorList>
            <person name="Fan W."/>
            <person name="Wang S."/>
            <person name="Wang H."/>
            <person name="Wang A."/>
            <person name="Jiang F."/>
            <person name="Liu H."/>
            <person name="Zhao H."/>
            <person name="Xu D."/>
            <person name="Zhang Y."/>
        </authorList>
    </citation>
    <scope>NUCLEOTIDE SEQUENCE [LARGE SCALE GENOMIC DNA]</scope>
    <source>
        <strain evidence="2">cv. Yunnan</strain>
    </source>
</reference>
<keyword evidence="2" id="KW-1185">Reference proteome</keyword>
<reference evidence="1 2" key="2">
    <citation type="journal article" date="2022" name="Mol. Ecol. Resour.">
        <title>The genomes of chicory, endive, great burdock and yacon provide insights into Asteraceae paleo-polyploidization history and plant inulin production.</title>
        <authorList>
            <person name="Fan W."/>
            <person name="Wang S."/>
            <person name="Wang H."/>
            <person name="Wang A."/>
            <person name="Jiang F."/>
            <person name="Liu H."/>
            <person name="Zhao H."/>
            <person name="Xu D."/>
            <person name="Zhang Y."/>
        </authorList>
    </citation>
    <scope>NUCLEOTIDE SEQUENCE [LARGE SCALE GENOMIC DNA]</scope>
    <source>
        <strain evidence="2">cv. Yunnan</strain>
        <tissue evidence="1">Leaves</tissue>
    </source>
</reference>
<proteinExistence type="predicted"/>
<name>A0ACB9G1J2_9ASTR</name>
<protein>
    <submittedName>
        <fullName evidence="1">Uncharacterized protein</fullName>
    </submittedName>
</protein>
<sequence>MKSNNYAAIEETSTSTPMPSPEKPATVVNPIMAIVLVCLLSAFFMLCVVSTYFRHYAERQLRLAASTTHGSETGSMRSGAHGLDPAVISTFATFLYSSVKDIKLGQTVLECAVCLNEFKDHETLRLLPKCSHMFHRDCIDTWLASHVTCPVCRADLVPRPNELGHVTEPERDCSSTEFLLPMESKHMIPVTTHMPRSHSTGHSVVENIERYTLRLPNGAQGPHMVFPMESSEKVTFRSVSVGSTRGLDYVRYERSNLERPRGEMTTSENDSSRISNS</sequence>
<accession>A0ACB9G1J2</accession>
<comment type="caution">
    <text evidence="1">The sequence shown here is derived from an EMBL/GenBank/DDBJ whole genome shotgun (WGS) entry which is preliminary data.</text>
</comment>
<evidence type="ECO:0000313" key="1">
    <source>
        <dbReference type="EMBL" id="KAI3776667.1"/>
    </source>
</evidence>
<organism evidence="1 2">
    <name type="scientific">Smallanthus sonchifolius</name>
    <dbReference type="NCBI Taxonomy" id="185202"/>
    <lineage>
        <taxon>Eukaryota</taxon>
        <taxon>Viridiplantae</taxon>
        <taxon>Streptophyta</taxon>
        <taxon>Embryophyta</taxon>
        <taxon>Tracheophyta</taxon>
        <taxon>Spermatophyta</taxon>
        <taxon>Magnoliopsida</taxon>
        <taxon>eudicotyledons</taxon>
        <taxon>Gunneridae</taxon>
        <taxon>Pentapetalae</taxon>
        <taxon>asterids</taxon>
        <taxon>campanulids</taxon>
        <taxon>Asterales</taxon>
        <taxon>Asteraceae</taxon>
        <taxon>Asteroideae</taxon>
        <taxon>Heliantheae alliance</taxon>
        <taxon>Millerieae</taxon>
        <taxon>Smallanthus</taxon>
    </lineage>
</organism>
<gene>
    <name evidence="1" type="ORF">L1987_46455</name>
</gene>
<evidence type="ECO:0000313" key="2">
    <source>
        <dbReference type="Proteomes" id="UP001056120"/>
    </source>
</evidence>